<dbReference type="AlphaFoldDB" id="A0AAE3ZJX8"/>
<protein>
    <recommendedName>
        <fullName evidence="5">Lipoprotein</fullName>
    </recommendedName>
</protein>
<organism evidence="3 4">
    <name type="scientific">Catenuloplanes niger</name>
    <dbReference type="NCBI Taxonomy" id="587534"/>
    <lineage>
        <taxon>Bacteria</taxon>
        <taxon>Bacillati</taxon>
        <taxon>Actinomycetota</taxon>
        <taxon>Actinomycetes</taxon>
        <taxon>Micromonosporales</taxon>
        <taxon>Micromonosporaceae</taxon>
        <taxon>Catenuloplanes</taxon>
    </lineage>
</organism>
<sequence length="282" mass="27867">MTAIRRGTAVIAAAILLGACVAEPPPPSGSENPPAVGPASAPGPSPTGAAASFGAGTGPAPTAAGTPTGGGNVPTPGVEDEPPSGGDTTKPAAPGARTKPAAPAPSSETLRGALLTGGDLDGFTVTGEPGQSSDMAGCTALDSDFSAGAQSAAEVLLSNGPTGPFVRERLRRLTTPAAQAAVRRVRSAASGCATYTATDAQLGAVTFTVRTLGGVPGLGAETAAVRITMAPARVAVKVYQDLVITRRGDVILMVSATMVGTPDDALIRTAARVAYDKMLRRW</sequence>
<feature type="region of interest" description="Disordered" evidence="1">
    <location>
        <begin position="23"/>
        <end position="115"/>
    </location>
</feature>
<evidence type="ECO:0000256" key="1">
    <source>
        <dbReference type="SAM" id="MobiDB-lite"/>
    </source>
</evidence>
<comment type="caution">
    <text evidence="3">The sequence shown here is derived from an EMBL/GenBank/DDBJ whole genome shotgun (WGS) entry which is preliminary data.</text>
</comment>
<feature type="signal peptide" evidence="2">
    <location>
        <begin position="1"/>
        <end position="22"/>
    </location>
</feature>
<dbReference type="Proteomes" id="UP001183629">
    <property type="component" value="Unassembled WGS sequence"/>
</dbReference>
<evidence type="ECO:0008006" key="5">
    <source>
        <dbReference type="Google" id="ProtNLM"/>
    </source>
</evidence>
<evidence type="ECO:0000256" key="2">
    <source>
        <dbReference type="SAM" id="SignalP"/>
    </source>
</evidence>
<name>A0AAE3ZJX8_9ACTN</name>
<accession>A0AAE3ZJX8</accession>
<reference evidence="3 4" key="1">
    <citation type="submission" date="2023-07" db="EMBL/GenBank/DDBJ databases">
        <title>Sequencing the genomes of 1000 actinobacteria strains.</title>
        <authorList>
            <person name="Klenk H.-P."/>
        </authorList>
    </citation>
    <scope>NUCLEOTIDE SEQUENCE [LARGE SCALE GENOMIC DNA]</scope>
    <source>
        <strain evidence="3 4">DSM 44711</strain>
    </source>
</reference>
<dbReference type="PROSITE" id="PS51257">
    <property type="entry name" value="PROKAR_LIPOPROTEIN"/>
    <property type="match status" value="1"/>
</dbReference>
<keyword evidence="4" id="KW-1185">Reference proteome</keyword>
<gene>
    <name evidence="3" type="ORF">J2S44_000816</name>
</gene>
<dbReference type="EMBL" id="JAVDYC010000001">
    <property type="protein sequence ID" value="MDR7320566.1"/>
    <property type="molecule type" value="Genomic_DNA"/>
</dbReference>
<feature type="compositionally biased region" description="Low complexity" evidence="1">
    <location>
        <begin position="29"/>
        <end position="66"/>
    </location>
</feature>
<evidence type="ECO:0000313" key="3">
    <source>
        <dbReference type="EMBL" id="MDR7320566.1"/>
    </source>
</evidence>
<feature type="chain" id="PRO_5042001541" description="Lipoprotein" evidence="2">
    <location>
        <begin position="23"/>
        <end position="282"/>
    </location>
</feature>
<keyword evidence="2" id="KW-0732">Signal</keyword>
<dbReference type="RefSeq" id="WP_310409114.1">
    <property type="nucleotide sequence ID" value="NZ_JAVDYC010000001.1"/>
</dbReference>
<proteinExistence type="predicted"/>
<evidence type="ECO:0000313" key="4">
    <source>
        <dbReference type="Proteomes" id="UP001183629"/>
    </source>
</evidence>